<keyword evidence="8" id="KW-1185">Reference proteome</keyword>
<sequence length="899" mass="102819">MPMAAAEPESGKPRLVITEMVLRNFKSHAGEQRIGPFHKLYLIVVQMDHSFSAVVGPNSSWKSNVICSLEAIEVYSNGYQEFDGAHGLPGQPQIPEISQSSCYITVNEDNCRAFFYWFFEAQTLPSKRFPLLWLNGVNFDECLMTRMQNMSLDYHFNVEQEADLSTFPFFGFNGTAGIWCIIIINEVVSLLKKLYMVYNFFFSRKMSYIVNFFLYTVIIPESVVVPEVRFLHGSVNEWVVTEKLGDLSRQILKSKYLKKPSNRFRERITINTTSFFHPHPSFPPFLSAIFNPNTSEHSPYISNKLAKQSNPTEEESLSLKEYDLLSNLISRRAPCNLLVFGLNSQLLNLSKLNIGGTTVFLENDVEKFMDLISETNSSHFYKVQYHGKASEAFELLKLARGHNACRLDAGQLHISRCKLALTQLPKTVYRKRWDVVVIDGPRGDQPETPGRMGTIYTVGILARARNTTTNVLVHDANRMIEKWYSWEFLCQENLISSKGKLWHFQINDGLSSGLFHLSLLQTVFQLMRAKTETNMGRNVEEEIVLHPESKALLGELEDQLDLKSILRSKLSSTRPNSMVVKKVCPREFIPPEIVAEAISTLHGLDLRWSGPITPSEMQYVEQYVLAKYPQYSHGLIEEGDKTDLYSLYYNNDTISPGGNSELERRKSPRGCFCDPSPSPSIGRSTHPELDKTQLEPSRLLDILTKKSSFPGSFISIPEIQARNRVLRHCGLTEDEYLVLFTPSYKDAMMLVGESYPFFRYNYYMTIIDEESDYIKEFATYKDSKVISAPETWLDLRIKGSQLSQYFRRKCKHTPKGLFSYPAEIRSTRYSMHWVSEAHRNSWHVLLDATGLVVGEDDRLSLALHRPDFVLCTLDNTHAQPSKIACLLVRRKSFDTAPSP</sequence>
<dbReference type="EMBL" id="JAGGNH010000001">
    <property type="protein sequence ID" value="KAJ0989773.1"/>
    <property type="molecule type" value="Genomic_DNA"/>
</dbReference>
<dbReference type="AlphaFoldDB" id="A0A9D5DD80"/>
<feature type="transmembrane region" description="Helical" evidence="6">
    <location>
        <begin position="167"/>
        <end position="188"/>
    </location>
</feature>
<comment type="similarity">
    <text evidence="2">Belongs to the peptidase S10 family.</text>
</comment>
<evidence type="ECO:0000256" key="6">
    <source>
        <dbReference type="SAM" id="Phobius"/>
    </source>
</evidence>
<dbReference type="NCBIfam" id="TIGR01627">
    <property type="entry name" value="A_thal_3515"/>
    <property type="match status" value="1"/>
</dbReference>
<evidence type="ECO:0008006" key="9">
    <source>
        <dbReference type="Google" id="ProtNLM"/>
    </source>
</evidence>
<evidence type="ECO:0000256" key="2">
    <source>
        <dbReference type="ARBA" id="ARBA00009431"/>
    </source>
</evidence>
<dbReference type="GO" id="GO:0006508">
    <property type="term" value="P:proteolysis"/>
    <property type="evidence" value="ECO:0007669"/>
    <property type="project" value="InterPro"/>
</dbReference>
<reference evidence="7" key="1">
    <citation type="submission" date="2021-03" db="EMBL/GenBank/DDBJ databases">
        <authorList>
            <person name="Li Z."/>
            <person name="Yang C."/>
        </authorList>
    </citation>
    <scope>NUCLEOTIDE SEQUENCE</scope>
    <source>
        <strain evidence="7">Dzin_1.0</strain>
        <tissue evidence="7">Leaf</tissue>
    </source>
</reference>
<dbReference type="Proteomes" id="UP001085076">
    <property type="component" value="Miscellaneous, Linkage group lg01"/>
</dbReference>
<evidence type="ECO:0000256" key="5">
    <source>
        <dbReference type="ARBA" id="ARBA00023136"/>
    </source>
</evidence>
<dbReference type="InterPro" id="IPR029058">
    <property type="entry name" value="AB_hydrolase_fold"/>
</dbReference>
<dbReference type="Gene3D" id="3.40.50.300">
    <property type="entry name" value="P-loop containing nucleotide triphosphate hydrolases"/>
    <property type="match status" value="1"/>
</dbReference>
<keyword evidence="5 6" id="KW-0472">Membrane</keyword>
<evidence type="ECO:0000256" key="3">
    <source>
        <dbReference type="ARBA" id="ARBA00022692"/>
    </source>
</evidence>
<evidence type="ECO:0000313" key="7">
    <source>
        <dbReference type="EMBL" id="KAJ0989773.1"/>
    </source>
</evidence>
<evidence type="ECO:0000256" key="4">
    <source>
        <dbReference type="ARBA" id="ARBA00022989"/>
    </source>
</evidence>
<organism evidence="7 8">
    <name type="scientific">Dioscorea zingiberensis</name>
    <dbReference type="NCBI Taxonomy" id="325984"/>
    <lineage>
        <taxon>Eukaryota</taxon>
        <taxon>Viridiplantae</taxon>
        <taxon>Streptophyta</taxon>
        <taxon>Embryophyta</taxon>
        <taxon>Tracheophyta</taxon>
        <taxon>Spermatophyta</taxon>
        <taxon>Magnoliopsida</taxon>
        <taxon>Liliopsida</taxon>
        <taxon>Dioscoreales</taxon>
        <taxon>Dioscoreaceae</taxon>
        <taxon>Dioscorea</taxon>
    </lineage>
</organism>
<keyword evidence="3 6" id="KW-0812">Transmembrane</keyword>
<evidence type="ECO:0000313" key="8">
    <source>
        <dbReference type="Proteomes" id="UP001085076"/>
    </source>
</evidence>
<accession>A0A9D5DD80</accession>
<dbReference type="GO" id="GO:0004185">
    <property type="term" value="F:serine-type carboxypeptidase activity"/>
    <property type="evidence" value="ECO:0007669"/>
    <property type="project" value="InterPro"/>
</dbReference>
<dbReference type="Pfam" id="PF21729">
    <property type="entry name" value="IRX15_IRX15L_GXM"/>
    <property type="match status" value="1"/>
</dbReference>
<name>A0A9D5DD80_9LILI</name>
<comment type="subcellular location">
    <subcellularLocation>
        <location evidence="1">Golgi apparatus membrane</location>
        <topology evidence="1">Single-pass membrane protein</topology>
    </subcellularLocation>
</comment>
<comment type="caution">
    <text evidence="7">The sequence shown here is derived from an EMBL/GenBank/DDBJ whole genome shotgun (WGS) entry which is preliminary data.</text>
</comment>
<dbReference type="Gene3D" id="3.40.640.10">
    <property type="entry name" value="Type I PLP-dependent aspartate aminotransferase-like (Major domain)"/>
    <property type="match status" value="1"/>
</dbReference>
<dbReference type="Gene3D" id="3.40.50.1820">
    <property type="entry name" value="alpha/beta hydrolase"/>
    <property type="match status" value="1"/>
</dbReference>
<dbReference type="InterPro" id="IPR001563">
    <property type="entry name" value="Peptidase_S10"/>
</dbReference>
<dbReference type="InterPro" id="IPR006514">
    <property type="entry name" value="IRX15/GXM/AGM"/>
</dbReference>
<dbReference type="Pfam" id="PF00450">
    <property type="entry name" value="Peptidase_S10"/>
    <property type="match status" value="1"/>
</dbReference>
<dbReference type="InterPro" id="IPR027417">
    <property type="entry name" value="P-loop_NTPase"/>
</dbReference>
<dbReference type="GO" id="GO:0000139">
    <property type="term" value="C:Golgi membrane"/>
    <property type="evidence" value="ECO:0007669"/>
    <property type="project" value="UniProtKB-SubCell"/>
</dbReference>
<protein>
    <recommendedName>
        <fullName evidence="9">Polysaccharide biosynthesis domain-containing protein</fullName>
    </recommendedName>
</protein>
<keyword evidence="4 6" id="KW-1133">Transmembrane helix</keyword>
<dbReference type="OrthoDB" id="2018302at2759"/>
<reference evidence="7" key="2">
    <citation type="journal article" date="2022" name="Hortic Res">
        <title>The genome of Dioscorea zingiberensis sheds light on the biosynthesis, origin and evolution of the medicinally important diosgenin saponins.</title>
        <authorList>
            <person name="Li Y."/>
            <person name="Tan C."/>
            <person name="Li Z."/>
            <person name="Guo J."/>
            <person name="Li S."/>
            <person name="Chen X."/>
            <person name="Wang C."/>
            <person name="Dai X."/>
            <person name="Yang H."/>
            <person name="Song W."/>
            <person name="Hou L."/>
            <person name="Xu J."/>
            <person name="Tong Z."/>
            <person name="Xu A."/>
            <person name="Yuan X."/>
            <person name="Wang W."/>
            <person name="Yang Q."/>
            <person name="Chen L."/>
            <person name="Sun Z."/>
            <person name="Wang K."/>
            <person name="Pan B."/>
            <person name="Chen J."/>
            <person name="Bao Y."/>
            <person name="Liu F."/>
            <person name="Qi X."/>
            <person name="Gang D.R."/>
            <person name="Wen J."/>
            <person name="Li J."/>
        </authorList>
    </citation>
    <scope>NUCLEOTIDE SEQUENCE</scope>
    <source>
        <strain evidence="7">Dzin_1.0</strain>
    </source>
</reference>
<gene>
    <name evidence="7" type="ORF">J5N97_008129</name>
</gene>
<dbReference type="InterPro" id="IPR015421">
    <property type="entry name" value="PyrdxlP-dep_Trfase_major"/>
</dbReference>
<dbReference type="GO" id="GO:0045492">
    <property type="term" value="P:xylan biosynthetic process"/>
    <property type="evidence" value="ECO:0007669"/>
    <property type="project" value="InterPro"/>
</dbReference>
<evidence type="ECO:0000256" key="1">
    <source>
        <dbReference type="ARBA" id="ARBA00004194"/>
    </source>
</evidence>
<feature type="transmembrane region" description="Helical" evidence="6">
    <location>
        <begin position="208"/>
        <end position="225"/>
    </location>
</feature>
<dbReference type="PANTHER" id="PTHR31444">
    <property type="entry name" value="OS11G0490100 PROTEIN"/>
    <property type="match status" value="1"/>
</dbReference>
<proteinExistence type="inferred from homology"/>